<accession>A0AAW2WW21</accession>
<dbReference type="AlphaFoldDB" id="A0AAW2WW21"/>
<evidence type="ECO:0000313" key="2">
    <source>
        <dbReference type="EMBL" id="KAL0444300.1"/>
    </source>
</evidence>
<evidence type="ECO:0000256" key="1">
    <source>
        <dbReference type="SAM" id="MobiDB-lite"/>
    </source>
</evidence>
<dbReference type="EMBL" id="JACGWN010000007">
    <property type="protein sequence ID" value="KAL0444300.1"/>
    <property type="molecule type" value="Genomic_DNA"/>
</dbReference>
<reference evidence="2" key="1">
    <citation type="submission" date="2020-06" db="EMBL/GenBank/DDBJ databases">
        <authorList>
            <person name="Li T."/>
            <person name="Hu X."/>
            <person name="Zhang T."/>
            <person name="Song X."/>
            <person name="Zhang H."/>
            <person name="Dai N."/>
            <person name="Sheng W."/>
            <person name="Hou X."/>
            <person name="Wei L."/>
        </authorList>
    </citation>
    <scope>NUCLEOTIDE SEQUENCE</scope>
    <source>
        <strain evidence="2">KEN1</strain>
        <tissue evidence="2">Leaf</tissue>
    </source>
</reference>
<feature type="region of interest" description="Disordered" evidence="1">
    <location>
        <begin position="1"/>
        <end position="90"/>
    </location>
</feature>
<sequence>MNAKTAGQLRALRNATPRANAAPAPAPSGAKGSSAPPLVDAPIEIVSGDTPTKDHGESHPPFLEMCRGSHSTKSIKSSKRNKSRSERRLAKEAVARAEEEEHLKLIKEITAWWKEAREELRTSNHNQIKQT</sequence>
<feature type="compositionally biased region" description="Low complexity" evidence="1">
    <location>
        <begin position="9"/>
        <end position="38"/>
    </location>
</feature>
<protein>
    <submittedName>
        <fullName evidence="2">Uncharacterized protein</fullName>
    </submittedName>
</protein>
<name>A0AAW2WW21_9LAMI</name>
<proteinExistence type="predicted"/>
<comment type="caution">
    <text evidence="2">The sequence shown here is derived from an EMBL/GenBank/DDBJ whole genome shotgun (WGS) entry which is preliminary data.</text>
</comment>
<organism evidence="2">
    <name type="scientific">Sesamum latifolium</name>
    <dbReference type="NCBI Taxonomy" id="2727402"/>
    <lineage>
        <taxon>Eukaryota</taxon>
        <taxon>Viridiplantae</taxon>
        <taxon>Streptophyta</taxon>
        <taxon>Embryophyta</taxon>
        <taxon>Tracheophyta</taxon>
        <taxon>Spermatophyta</taxon>
        <taxon>Magnoliopsida</taxon>
        <taxon>eudicotyledons</taxon>
        <taxon>Gunneridae</taxon>
        <taxon>Pentapetalae</taxon>
        <taxon>asterids</taxon>
        <taxon>lamiids</taxon>
        <taxon>Lamiales</taxon>
        <taxon>Pedaliaceae</taxon>
        <taxon>Sesamum</taxon>
    </lineage>
</organism>
<reference evidence="2" key="2">
    <citation type="journal article" date="2024" name="Plant">
        <title>Genomic evolution and insights into agronomic trait innovations of Sesamum species.</title>
        <authorList>
            <person name="Miao H."/>
            <person name="Wang L."/>
            <person name="Qu L."/>
            <person name="Liu H."/>
            <person name="Sun Y."/>
            <person name="Le M."/>
            <person name="Wang Q."/>
            <person name="Wei S."/>
            <person name="Zheng Y."/>
            <person name="Lin W."/>
            <person name="Duan Y."/>
            <person name="Cao H."/>
            <person name="Xiong S."/>
            <person name="Wang X."/>
            <person name="Wei L."/>
            <person name="Li C."/>
            <person name="Ma Q."/>
            <person name="Ju M."/>
            <person name="Zhao R."/>
            <person name="Li G."/>
            <person name="Mu C."/>
            <person name="Tian Q."/>
            <person name="Mei H."/>
            <person name="Zhang T."/>
            <person name="Gao T."/>
            <person name="Zhang H."/>
        </authorList>
    </citation>
    <scope>NUCLEOTIDE SEQUENCE</scope>
    <source>
        <strain evidence="2">KEN1</strain>
    </source>
</reference>
<gene>
    <name evidence="2" type="ORF">Slati_2152700</name>
</gene>